<dbReference type="GO" id="GO:0022857">
    <property type="term" value="F:transmembrane transporter activity"/>
    <property type="evidence" value="ECO:0007669"/>
    <property type="project" value="InterPro"/>
</dbReference>
<proteinExistence type="inferred from homology"/>
<reference evidence="9" key="2">
    <citation type="journal article" date="2021" name="Microbiome">
        <title>Successional dynamics and alternative stable states in a saline activated sludge microbial community over 9 years.</title>
        <authorList>
            <person name="Wang Y."/>
            <person name="Ye J."/>
            <person name="Ju F."/>
            <person name="Liu L."/>
            <person name="Boyd J.A."/>
            <person name="Deng Y."/>
            <person name="Parks D.H."/>
            <person name="Jiang X."/>
            <person name="Yin X."/>
            <person name="Woodcroft B.J."/>
            <person name="Tyson G.W."/>
            <person name="Hugenholtz P."/>
            <person name="Polz M.F."/>
            <person name="Zhang T."/>
        </authorList>
    </citation>
    <scope>NUCLEOTIDE SEQUENCE</scope>
    <source>
        <strain evidence="9">HKST-UBA01</strain>
    </source>
</reference>
<dbReference type="AlphaFoldDB" id="A0A956M0B8"/>
<name>A0A956M0B8_UNCEI</name>
<keyword evidence="7" id="KW-0653">Protein transport</keyword>
<evidence type="ECO:0000256" key="7">
    <source>
        <dbReference type="RuleBase" id="RU003879"/>
    </source>
</evidence>
<comment type="subcellular location">
    <subcellularLocation>
        <location evidence="1">Cell membrane</location>
        <topology evidence="1">Single-pass membrane protein</topology>
    </subcellularLocation>
    <subcellularLocation>
        <location evidence="7">Cell membrane</location>
        <topology evidence="7">Single-pass type II membrane protein</topology>
    </subcellularLocation>
</comment>
<keyword evidence="7" id="KW-0813">Transport</keyword>
<accession>A0A956M0B8</accession>
<comment type="similarity">
    <text evidence="2 7">Belongs to the ExbD/TolR family.</text>
</comment>
<dbReference type="EMBL" id="JAGQHR010000495">
    <property type="protein sequence ID" value="MCA9728854.1"/>
    <property type="molecule type" value="Genomic_DNA"/>
</dbReference>
<evidence type="ECO:0000256" key="3">
    <source>
        <dbReference type="ARBA" id="ARBA00022475"/>
    </source>
</evidence>
<keyword evidence="6 8" id="KW-0472">Membrane</keyword>
<evidence type="ECO:0000313" key="9">
    <source>
        <dbReference type="EMBL" id="MCA9728854.1"/>
    </source>
</evidence>
<gene>
    <name evidence="9" type="ORF">KC729_14280</name>
</gene>
<feature type="transmembrane region" description="Helical" evidence="8">
    <location>
        <begin position="20"/>
        <end position="40"/>
    </location>
</feature>
<dbReference type="Pfam" id="PF02472">
    <property type="entry name" value="ExbD"/>
    <property type="match status" value="1"/>
</dbReference>
<keyword evidence="5 8" id="KW-1133">Transmembrane helix</keyword>
<dbReference type="Proteomes" id="UP000697710">
    <property type="component" value="Unassembled WGS sequence"/>
</dbReference>
<dbReference type="GO" id="GO:0005886">
    <property type="term" value="C:plasma membrane"/>
    <property type="evidence" value="ECO:0007669"/>
    <property type="project" value="UniProtKB-SubCell"/>
</dbReference>
<comment type="caution">
    <text evidence="9">The sequence shown here is derived from an EMBL/GenBank/DDBJ whole genome shotgun (WGS) entry which is preliminary data.</text>
</comment>
<evidence type="ECO:0000256" key="2">
    <source>
        <dbReference type="ARBA" id="ARBA00005811"/>
    </source>
</evidence>
<evidence type="ECO:0000256" key="4">
    <source>
        <dbReference type="ARBA" id="ARBA00022692"/>
    </source>
</evidence>
<reference evidence="9" key="1">
    <citation type="submission" date="2020-04" db="EMBL/GenBank/DDBJ databases">
        <authorList>
            <person name="Zhang T."/>
        </authorList>
    </citation>
    <scope>NUCLEOTIDE SEQUENCE</scope>
    <source>
        <strain evidence="9">HKST-UBA01</strain>
    </source>
</reference>
<organism evidence="9 10">
    <name type="scientific">Eiseniibacteriota bacterium</name>
    <dbReference type="NCBI Taxonomy" id="2212470"/>
    <lineage>
        <taxon>Bacteria</taxon>
        <taxon>Candidatus Eiseniibacteriota</taxon>
    </lineage>
</organism>
<keyword evidence="3" id="KW-1003">Cell membrane</keyword>
<evidence type="ECO:0000313" key="10">
    <source>
        <dbReference type="Proteomes" id="UP000697710"/>
    </source>
</evidence>
<sequence length="158" mass="16761">MKTTTRFRPSQTISEVTIDATPVMNMFVILIPFLVGMAAFSQLAVQRLALPGNEAADSAQTEADAPLLVSVTGSEILAMRGNRTIGRIDRGDHAGSKNPEDLGADLASLLHASQRLFPDLHHVTLALADEVVCADVVACFDTCQKAGFVDVGVAEAVR</sequence>
<evidence type="ECO:0000256" key="6">
    <source>
        <dbReference type="ARBA" id="ARBA00023136"/>
    </source>
</evidence>
<keyword evidence="4 7" id="KW-0812">Transmembrane</keyword>
<dbReference type="GO" id="GO:0015031">
    <property type="term" value="P:protein transport"/>
    <property type="evidence" value="ECO:0007669"/>
    <property type="project" value="UniProtKB-KW"/>
</dbReference>
<protein>
    <submittedName>
        <fullName evidence="9">Biopolymer transporter ExbD</fullName>
    </submittedName>
</protein>
<evidence type="ECO:0000256" key="5">
    <source>
        <dbReference type="ARBA" id="ARBA00022989"/>
    </source>
</evidence>
<evidence type="ECO:0000256" key="1">
    <source>
        <dbReference type="ARBA" id="ARBA00004162"/>
    </source>
</evidence>
<evidence type="ECO:0000256" key="8">
    <source>
        <dbReference type="SAM" id="Phobius"/>
    </source>
</evidence>
<dbReference type="InterPro" id="IPR003400">
    <property type="entry name" value="ExbD"/>
</dbReference>